<dbReference type="PANTHER" id="PTHR23231:SF17">
    <property type="entry name" value="BTB DOMAIN-CONTAINING PROTEIN"/>
    <property type="match status" value="1"/>
</dbReference>
<feature type="region of interest" description="Disordered" evidence="2">
    <location>
        <begin position="1"/>
        <end position="53"/>
    </location>
</feature>
<dbReference type="InterPro" id="IPR043380">
    <property type="entry name" value="Gcl-like"/>
</dbReference>
<organism evidence="4 5">
    <name type="scientific">Clytia hemisphaerica</name>
    <dbReference type="NCBI Taxonomy" id="252671"/>
    <lineage>
        <taxon>Eukaryota</taxon>
        <taxon>Metazoa</taxon>
        <taxon>Cnidaria</taxon>
        <taxon>Hydrozoa</taxon>
        <taxon>Hydroidolina</taxon>
        <taxon>Leptothecata</taxon>
        <taxon>Obeliida</taxon>
        <taxon>Clytiidae</taxon>
        <taxon>Clytia</taxon>
    </lineage>
</organism>
<sequence length="487" mass="56552">MGNYIGYQQDNQVEPATSSNTTAEEKLPSSPKKRKRDVDDLSSDEDSNIPATPRKKMKTTSEYIYNTLFVSGENSDVTIQALDHDWKLHVLYLCQSPYFRSMFLQDWQEKGESLISITIPDPWINIKALDIAFGSLYSYEVDSDLLMENLIPVLAASRMFQLDGLLQHCEDSMVETICSDNVCKYHDAATRYDLVVVKERCFSWLERNMLLCRTSVLVKDLSETLLESLLSSNNFVVMQVEMDIYNFLKLWLYLQIHRDCNSELKELVIKTQKYFYAQKDSNSKSFLESELGLNYANIFQSLRLQNMITDAKCIRLIEKDGLIPKAWLLPLYEKQWRTMLAVYSGSDQGPSEVDEDDFHKYSFRCGRMLEADNRYCWRWTGFSYGIDMILTYNNRTRTLCAKRNTFSQPCNFAICLQSQRQVAMKFKAFTLTSSGQEALVKDTDIMQWNFRTDEEIPLLTLDEDWTFPVYISARMLLASFTTDSLDC</sequence>
<dbReference type="AlphaFoldDB" id="A0A7M5VFU8"/>
<dbReference type="OrthoDB" id="6359943at2759"/>
<dbReference type="PANTHER" id="PTHR23231">
    <property type="entry name" value="GERM CELL-LESS PROTEIN"/>
    <property type="match status" value="1"/>
</dbReference>
<dbReference type="RefSeq" id="XP_066935119.1">
    <property type="nucleotide sequence ID" value="XM_067079018.1"/>
</dbReference>
<name>A0A7M5VFU8_9CNID</name>
<dbReference type="InterPro" id="IPR011333">
    <property type="entry name" value="SKP1/BTB/POZ_sf"/>
</dbReference>
<dbReference type="GeneID" id="136822737"/>
<feature type="domain" description="BTB" evidence="3">
    <location>
        <begin position="75"/>
        <end position="145"/>
    </location>
</feature>
<dbReference type="GO" id="GO:0007281">
    <property type="term" value="P:germ cell development"/>
    <property type="evidence" value="ECO:0007669"/>
    <property type="project" value="InterPro"/>
</dbReference>
<evidence type="ECO:0000259" key="3">
    <source>
        <dbReference type="PROSITE" id="PS50097"/>
    </source>
</evidence>
<feature type="compositionally biased region" description="Polar residues" evidence="2">
    <location>
        <begin position="1"/>
        <end position="22"/>
    </location>
</feature>
<evidence type="ECO:0000313" key="5">
    <source>
        <dbReference type="Proteomes" id="UP000594262"/>
    </source>
</evidence>
<accession>A0A7M5VFU8</accession>
<dbReference type="Pfam" id="PF00651">
    <property type="entry name" value="BTB"/>
    <property type="match status" value="1"/>
</dbReference>
<evidence type="ECO:0000256" key="1">
    <source>
        <dbReference type="ARBA" id="ARBA00022473"/>
    </source>
</evidence>
<proteinExistence type="predicted"/>
<dbReference type="PROSITE" id="PS50097">
    <property type="entry name" value="BTB"/>
    <property type="match status" value="1"/>
</dbReference>
<dbReference type="SUPFAM" id="SSF54695">
    <property type="entry name" value="POZ domain"/>
    <property type="match status" value="1"/>
</dbReference>
<dbReference type="SMART" id="SM00225">
    <property type="entry name" value="BTB"/>
    <property type="match status" value="1"/>
</dbReference>
<dbReference type="Proteomes" id="UP000594262">
    <property type="component" value="Unplaced"/>
</dbReference>
<evidence type="ECO:0000313" key="4">
    <source>
        <dbReference type="EnsemblMetazoa" id="CLYHEMP010100.1"/>
    </source>
</evidence>
<keyword evidence="1" id="KW-0217">Developmental protein</keyword>
<evidence type="ECO:0000256" key="2">
    <source>
        <dbReference type="SAM" id="MobiDB-lite"/>
    </source>
</evidence>
<dbReference type="EnsemblMetazoa" id="CLYHEMT010100.1">
    <property type="protein sequence ID" value="CLYHEMP010100.1"/>
    <property type="gene ID" value="CLYHEMG010100"/>
</dbReference>
<dbReference type="InterPro" id="IPR000210">
    <property type="entry name" value="BTB/POZ_dom"/>
</dbReference>
<protein>
    <recommendedName>
        <fullName evidence="3">BTB domain-containing protein</fullName>
    </recommendedName>
</protein>
<reference evidence="4" key="1">
    <citation type="submission" date="2021-01" db="UniProtKB">
        <authorList>
            <consortium name="EnsemblMetazoa"/>
        </authorList>
    </citation>
    <scope>IDENTIFICATION</scope>
</reference>
<keyword evidence="5" id="KW-1185">Reference proteome</keyword>
<dbReference type="Gene3D" id="3.30.710.10">
    <property type="entry name" value="Potassium Channel Kv1.1, Chain A"/>
    <property type="match status" value="1"/>
</dbReference>